<evidence type="ECO:0000313" key="2">
    <source>
        <dbReference type="EMBL" id="QUD88126.1"/>
    </source>
</evidence>
<keyword evidence="1" id="KW-0812">Transmembrane</keyword>
<organism evidence="2 3">
    <name type="scientific">Phenylobacterium montanum</name>
    <dbReference type="NCBI Taxonomy" id="2823693"/>
    <lineage>
        <taxon>Bacteria</taxon>
        <taxon>Pseudomonadati</taxon>
        <taxon>Pseudomonadota</taxon>
        <taxon>Alphaproteobacteria</taxon>
        <taxon>Caulobacterales</taxon>
        <taxon>Caulobacteraceae</taxon>
        <taxon>Phenylobacterium</taxon>
    </lineage>
</organism>
<dbReference type="EMBL" id="CP073078">
    <property type="protein sequence ID" value="QUD88126.1"/>
    <property type="molecule type" value="Genomic_DNA"/>
</dbReference>
<reference evidence="2" key="1">
    <citation type="submission" date="2021-04" db="EMBL/GenBank/DDBJ databases">
        <title>The complete genome sequence of Caulobacter sp. S6.</title>
        <authorList>
            <person name="Tang Y."/>
            <person name="Ouyang W."/>
            <person name="Liu Q."/>
            <person name="Huang B."/>
            <person name="Guo Z."/>
            <person name="Lei P."/>
        </authorList>
    </citation>
    <scope>NUCLEOTIDE SEQUENCE</scope>
    <source>
        <strain evidence="2">S6</strain>
    </source>
</reference>
<name>A0A975IW86_9CAUL</name>
<evidence type="ECO:0000313" key="3">
    <source>
        <dbReference type="Proteomes" id="UP000676409"/>
    </source>
</evidence>
<feature type="transmembrane region" description="Helical" evidence="1">
    <location>
        <begin position="12"/>
        <end position="38"/>
    </location>
</feature>
<dbReference type="RefSeq" id="WP_211938177.1">
    <property type="nucleotide sequence ID" value="NZ_CP073078.1"/>
</dbReference>
<dbReference type="AlphaFoldDB" id="A0A975IW86"/>
<dbReference type="Proteomes" id="UP000676409">
    <property type="component" value="Chromosome"/>
</dbReference>
<gene>
    <name evidence="2" type="ORF">KCG34_24370</name>
</gene>
<protein>
    <submittedName>
        <fullName evidence="2">DUF2474 family protein</fullName>
    </submittedName>
</protein>
<sequence length="39" mass="4172">MRAPAGRQWAWFVGLWAASVLAVGLTAGVMKAVFGLILR</sequence>
<proteinExistence type="predicted"/>
<evidence type="ECO:0000256" key="1">
    <source>
        <dbReference type="SAM" id="Phobius"/>
    </source>
</evidence>
<accession>A0A975IW86</accession>
<keyword evidence="1" id="KW-0472">Membrane</keyword>
<keyword evidence="1" id="KW-1133">Transmembrane helix</keyword>
<dbReference type="KEGG" id="caul:KCG34_24370"/>
<keyword evidence="3" id="KW-1185">Reference proteome</keyword>